<keyword evidence="3" id="KW-1185">Reference proteome</keyword>
<dbReference type="Proteomes" id="UP000236732">
    <property type="component" value="Unassembled WGS sequence"/>
</dbReference>
<proteinExistence type="predicted"/>
<name>A0A1H6EGN1_9ACTN</name>
<dbReference type="InterPro" id="IPR036689">
    <property type="entry name" value="ESAT-6-like_sf"/>
</dbReference>
<evidence type="ECO:0000313" key="3">
    <source>
        <dbReference type="Proteomes" id="UP000236732"/>
    </source>
</evidence>
<evidence type="ECO:0000256" key="1">
    <source>
        <dbReference type="SAM" id="MobiDB-lite"/>
    </source>
</evidence>
<gene>
    <name evidence="2" type="ORF">SAMN05444920_109219</name>
</gene>
<feature type="region of interest" description="Disordered" evidence="1">
    <location>
        <begin position="1"/>
        <end position="25"/>
    </location>
</feature>
<dbReference type="AlphaFoldDB" id="A0A1H6EGN1"/>
<evidence type="ECO:0000313" key="2">
    <source>
        <dbReference type="EMBL" id="SEG95975.1"/>
    </source>
</evidence>
<dbReference type="EMBL" id="FNVT01000009">
    <property type="protein sequence ID" value="SEG95975.1"/>
    <property type="molecule type" value="Genomic_DNA"/>
</dbReference>
<accession>A0A1H6EGN1</accession>
<dbReference type="RefSeq" id="WP_146103840.1">
    <property type="nucleotide sequence ID" value="NZ_FNVT01000009.1"/>
</dbReference>
<organism evidence="2 3">
    <name type="scientific">Nonomuraea solani</name>
    <dbReference type="NCBI Taxonomy" id="1144553"/>
    <lineage>
        <taxon>Bacteria</taxon>
        <taxon>Bacillati</taxon>
        <taxon>Actinomycetota</taxon>
        <taxon>Actinomycetes</taxon>
        <taxon>Streptosporangiales</taxon>
        <taxon>Streptosporangiaceae</taxon>
        <taxon>Nonomuraea</taxon>
    </lineage>
</organism>
<reference evidence="2 3" key="1">
    <citation type="submission" date="2016-10" db="EMBL/GenBank/DDBJ databases">
        <authorList>
            <person name="de Groot N.N."/>
        </authorList>
    </citation>
    <scope>NUCLEOTIDE SEQUENCE [LARGE SCALE GENOMIC DNA]</scope>
    <source>
        <strain evidence="2 3">CGMCC 4.7037</strain>
    </source>
</reference>
<protein>
    <submittedName>
        <fullName evidence="2">Uncharacterized protein</fullName>
    </submittedName>
</protein>
<dbReference type="SUPFAM" id="SSF140453">
    <property type="entry name" value="EsxAB dimer-like"/>
    <property type="match status" value="1"/>
</dbReference>
<sequence>MTLRTDSPGDGTSGDSRLGDDWPGLGAEVRDGVEVDRKALRETAVRMVVDLNEVDIPEWWHGPGFNAGDWGRANDVSKIFRGFSDALYGITSDAAVECVVAACGVATAGKNYDIAEENDWLTRQSFWNRRGAPIDTVSQFSQTPRSSWSSDDKGYAVSSQYPSGYIVVDWSDIELRHDYGGLGKEQIRDLLMTGDEQSMRNFSKVMKAISDDLDTMAGRLRSHANDISYQWAGAAAEKAQKSLKAIHDTVYPLAEVYNVIGSLARTCADDIVAPAKARFDHAVADENWFTDIFQDDDDSTAREYLKKVDQQFCDEVLPRFPQSAQLGLPGLIRPEDRRPYFN</sequence>